<dbReference type="Pfam" id="PF13289">
    <property type="entry name" value="SIR2_2"/>
    <property type="match status" value="1"/>
</dbReference>
<dbReference type="EMBL" id="FZOH01000004">
    <property type="protein sequence ID" value="SNS43197.1"/>
    <property type="molecule type" value="Genomic_DNA"/>
</dbReference>
<sequence length="543" mass="58906">MPRQDAGVAAHVFVVPGTLDALHCDDVIVSTDQRGPAGVRRRWWRTLGWDSAVPERQRIVPLDDERRYLRLDPHGRPGDGPSRWLLHVGALAGGDVEWLRDGMRQVLRAVGDSGERPTGRPRRIALPVIGVGGGGHGRQRGAVIRGLLEEAQKGPDGLDVVIVAASRSDYSALQAQRRAMGLPPLPGRQDGLASRLAERARSGDLALFMGAGTGVAAGLPTWRGLLSAVARRMDVPGGVDALMRLNPLDAAEVLRRLAGAPASGGGRRPAGKSLGEHVVDALGNPTRYALGHVLLAALGVEQVVTTNFDDLYEKAVKAVNGRDVPLVLPGADARTTLTQGRSWLVKMHGDARRPHDIVLDRRSFVRYDATQRPLASVLQATLMTKHLLVVGASMTDDNVIRLVHEVASLNEDHGARTTMGTLLMLERDDLTARLWHPEFESVAVGPAAPPEESDDQRQRRLTAAGRDLEILLDRVAVLASRESAHLLDRRYADLLDDPAERELAEALARLEGQVRKVAGTTRRTSEWQEVLDALHRWGAHEGP</sequence>
<dbReference type="SUPFAM" id="SSF52467">
    <property type="entry name" value="DHS-like NAD/FAD-binding domain"/>
    <property type="match status" value="1"/>
</dbReference>
<dbReference type="AlphaFoldDB" id="A0A239EF02"/>
<evidence type="ECO:0000313" key="1">
    <source>
        <dbReference type="EMBL" id="SNS43197.1"/>
    </source>
</evidence>
<proteinExistence type="predicted"/>
<evidence type="ECO:0000313" key="2">
    <source>
        <dbReference type="Proteomes" id="UP000198386"/>
    </source>
</evidence>
<dbReference type="Gene3D" id="3.40.50.1220">
    <property type="entry name" value="TPP-binding domain"/>
    <property type="match status" value="1"/>
</dbReference>
<dbReference type="Proteomes" id="UP000198386">
    <property type="component" value="Unassembled WGS sequence"/>
</dbReference>
<dbReference type="InterPro" id="IPR029035">
    <property type="entry name" value="DHS-like_NAD/FAD-binding_dom"/>
</dbReference>
<name>A0A239EF02_9ACTN</name>
<protein>
    <submittedName>
        <fullName evidence="1">SIR2-like domain-containing protein</fullName>
    </submittedName>
</protein>
<reference evidence="2" key="1">
    <citation type="submission" date="2017-06" db="EMBL/GenBank/DDBJ databases">
        <authorList>
            <person name="Varghese N."/>
            <person name="Submissions S."/>
        </authorList>
    </citation>
    <scope>NUCLEOTIDE SEQUENCE [LARGE SCALE GENOMIC DNA]</scope>
    <source>
        <strain evidence="2">DSM 45423</strain>
    </source>
</reference>
<gene>
    <name evidence="1" type="ORF">SAMN04488107_2525</name>
</gene>
<accession>A0A239EF02</accession>
<organism evidence="1 2">
    <name type="scientific">Geodermatophilus saharensis</name>
    <dbReference type="NCBI Taxonomy" id="1137994"/>
    <lineage>
        <taxon>Bacteria</taxon>
        <taxon>Bacillati</taxon>
        <taxon>Actinomycetota</taxon>
        <taxon>Actinomycetes</taxon>
        <taxon>Geodermatophilales</taxon>
        <taxon>Geodermatophilaceae</taxon>
        <taxon>Geodermatophilus</taxon>
    </lineage>
</organism>
<keyword evidence="2" id="KW-1185">Reference proteome</keyword>